<dbReference type="InterPro" id="IPR017946">
    <property type="entry name" value="PLC-like_Pdiesterase_TIM-brl"/>
</dbReference>
<dbReference type="PANTHER" id="PTHR46211">
    <property type="entry name" value="GLYCEROPHOSPHORYL DIESTER PHOSPHODIESTERASE"/>
    <property type="match status" value="1"/>
</dbReference>
<gene>
    <name evidence="2" type="ORF">METZ01_LOCUS318716</name>
</gene>
<dbReference type="GO" id="GO:0006629">
    <property type="term" value="P:lipid metabolic process"/>
    <property type="evidence" value="ECO:0007669"/>
    <property type="project" value="InterPro"/>
</dbReference>
<dbReference type="EMBL" id="UINC01103458">
    <property type="protein sequence ID" value="SVC65862.1"/>
    <property type="molecule type" value="Genomic_DNA"/>
</dbReference>
<dbReference type="GO" id="GO:0008081">
    <property type="term" value="F:phosphoric diester hydrolase activity"/>
    <property type="evidence" value="ECO:0007669"/>
    <property type="project" value="InterPro"/>
</dbReference>
<dbReference type="Gene3D" id="3.20.20.190">
    <property type="entry name" value="Phosphatidylinositol (PI) phosphodiesterase"/>
    <property type="match status" value="1"/>
</dbReference>
<dbReference type="Pfam" id="PF03009">
    <property type="entry name" value="GDPD"/>
    <property type="match status" value="1"/>
</dbReference>
<evidence type="ECO:0000313" key="2">
    <source>
        <dbReference type="EMBL" id="SVC65862.1"/>
    </source>
</evidence>
<dbReference type="CDD" id="cd08566">
    <property type="entry name" value="GDPD_AtGDE_like"/>
    <property type="match status" value="1"/>
</dbReference>
<protein>
    <recommendedName>
        <fullName evidence="1">GP-PDE domain-containing protein</fullName>
    </recommendedName>
</protein>
<reference evidence="2" key="1">
    <citation type="submission" date="2018-05" db="EMBL/GenBank/DDBJ databases">
        <authorList>
            <person name="Lanie J.A."/>
            <person name="Ng W.-L."/>
            <person name="Kazmierczak K.M."/>
            <person name="Andrzejewski T.M."/>
            <person name="Davidsen T.M."/>
            <person name="Wayne K.J."/>
            <person name="Tettelin H."/>
            <person name="Glass J.I."/>
            <person name="Rusch D."/>
            <person name="Podicherti R."/>
            <person name="Tsui H.-C.T."/>
            <person name="Winkler M.E."/>
        </authorList>
    </citation>
    <scope>NUCLEOTIDE SEQUENCE</scope>
</reference>
<dbReference type="PROSITE" id="PS51704">
    <property type="entry name" value="GP_PDE"/>
    <property type="match status" value="1"/>
</dbReference>
<accession>A0A382P1N6</accession>
<name>A0A382P1N6_9ZZZZ</name>
<feature type="domain" description="GP-PDE" evidence="1">
    <location>
        <begin position="44"/>
        <end position="294"/>
    </location>
</feature>
<sequence length="295" mass="33957">MLALRFNIKYGLWVIIFFGLWLYSLTEPIYSPITITNENDYNFPAVIAHKALTSDEFPGNSLSAVIQTLETTVDGLEVDVRMSKDSVLFLFHGDILEQYTNLRGVPEDCNWSFLKDAKYNGTKEKLLLLDDFLSIVHNQKVIFLDIKSNDNFNVVMATRVVDSIKKHKLQGTVFVESFNPITLGTIRMYNKDIILMYDFVDDAKASAEESQGQFNKIPWLLKQYWFQRQIRRIIAPDALGPRFNFNRDVLENLVRNNYPIICWTVDDYNTAKSLYDIGVMGLQSNKPKIISAAKL</sequence>
<dbReference type="AlphaFoldDB" id="A0A382P1N6"/>
<dbReference type="InterPro" id="IPR030395">
    <property type="entry name" value="GP_PDE_dom"/>
</dbReference>
<dbReference type="PANTHER" id="PTHR46211:SF1">
    <property type="entry name" value="GLYCEROPHOSPHODIESTER PHOSPHODIESTERASE, CYTOPLASMIC"/>
    <property type="match status" value="1"/>
</dbReference>
<evidence type="ECO:0000259" key="1">
    <source>
        <dbReference type="PROSITE" id="PS51704"/>
    </source>
</evidence>
<organism evidence="2">
    <name type="scientific">marine metagenome</name>
    <dbReference type="NCBI Taxonomy" id="408172"/>
    <lineage>
        <taxon>unclassified sequences</taxon>
        <taxon>metagenomes</taxon>
        <taxon>ecological metagenomes</taxon>
    </lineage>
</organism>
<dbReference type="SUPFAM" id="SSF51695">
    <property type="entry name" value="PLC-like phosphodiesterases"/>
    <property type="match status" value="1"/>
</dbReference>
<proteinExistence type="predicted"/>